<feature type="transmembrane region" description="Helical" evidence="4">
    <location>
        <begin position="24"/>
        <end position="46"/>
    </location>
</feature>
<evidence type="ECO:0000256" key="3">
    <source>
        <dbReference type="ARBA" id="ARBA00023163"/>
    </source>
</evidence>
<feature type="domain" description="HTH araC/xylS-type" evidence="5">
    <location>
        <begin position="674"/>
        <end position="771"/>
    </location>
</feature>
<keyword evidence="7" id="KW-1185">Reference proteome</keyword>
<keyword evidence="2" id="KW-0238">DNA-binding</keyword>
<dbReference type="GO" id="GO:0043565">
    <property type="term" value="F:sequence-specific DNA binding"/>
    <property type="evidence" value="ECO:0007669"/>
    <property type="project" value="InterPro"/>
</dbReference>
<dbReference type="AlphaFoldDB" id="A0A941ARV9"/>
<evidence type="ECO:0000259" key="5">
    <source>
        <dbReference type="PROSITE" id="PS01124"/>
    </source>
</evidence>
<keyword evidence="3" id="KW-0804">Transcription</keyword>
<proteinExistence type="predicted"/>
<accession>A0A941ARV9</accession>
<sequence>MLTNNVRSKLKQLQWKGNFHRQSFILILLIASIPGLVTGLVIYWFAVEGVESELRSIHNNQIDQRAQNIDEQLKYLEYATSHWAFEPRFGESLGQIDFVKQFTETYDITKTLLLIQGSHALINKVELYIDGDKPVLFHNEYQELDEQSKANYDQTLRSDKKPYWTDYPIGSDSSTKTLAFIHNIPATSKEPFGSIIVSIDRIKALQLLKTLTPYDKGATFILNENNEILLSSNSTKDSSFVGVLQEQIEQHNKTNGSFQFEYQKDNYSISYGQFSRVGSNWTYVSAAPMSSITAPLVIVSRVILVISFTALILAIILSWFTSNRLYTPIQKLLTKLAQNHEGEGWNRKGSDEFTVIEQQWQLLSQKSELLQSRLVEQVGHIKSSFILQLIQGYFYHYTEADLRRRMKKYGWNLEGNSFTALEIQLTGLGESQVRFTNNDESLVTFTASNIMEELGREHFDQFNVLKFSDFSVGVLVIATEGPNLRKDILLYVDEVTKVINEILKLQVTCTISEPTNQIKKVPHIFEEVRSGKRFRLFENSNQVIDLQELEQEESRNNIYYPFAIEKEIIQAIRMGQAEEVENLLMPFMKELTEKGINEINIQQGAVQLYSSIQHEILHSGIHPHHLFEGKNMLEELSHIREPERIIKWFTDDVIRPYIEKVEGRMNIELKRVIERVITRIHDNYMTDISLESCADEVGTNPYSLSKAFKQIVGMNFIDYLTQVRMDKAKELLLQSDMKINDISESVGYRNSYFNRIFKKQMGLPPSQFRKVNQIEKECKAVRDQ</sequence>
<keyword evidence="4" id="KW-1133">Transmembrane helix</keyword>
<dbReference type="GO" id="GO:0003700">
    <property type="term" value="F:DNA-binding transcription factor activity"/>
    <property type="evidence" value="ECO:0007669"/>
    <property type="project" value="InterPro"/>
</dbReference>
<dbReference type="EMBL" id="JAGKSQ010000012">
    <property type="protein sequence ID" value="MBP3953353.1"/>
    <property type="molecule type" value="Genomic_DNA"/>
</dbReference>
<evidence type="ECO:0000313" key="6">
    <source>
        <dbReference type="EMBL" id="MBP3953353.1"/>
    </source>
</evidence>
<name>A0A941ARV9_9BACI</name>
<dbReference type="Proteomes" id="UP000678228">
    <property type="component" value="Unassembled WGS sequence"/>
</dbReference>
<dbReference type="PANTHER" id="PTHR43280">
    <property type="entry name" value="ARAC-FAMILY TRANSCRIPTIONAL REGULATOR"/>
    <property type="match status" value="1"/>
</dbReference>
<dbReference type="Gene3D" id="1.10.10.60">
    <property type="entry name" value="Homeodomain-like"/>
    <property type="match status" value="2"/>
</dbReference>
<evidence type="ECO:0000256" key="1">
    <source>
        <dbReference type="ARBA" id="ARBA00023015"/>
    </source>
</evidence>
<dbReference type="RefSeq" id="WP_210599209.1">
    <property type="nucleotide sequence ID" value="NZ_JAGKSQ010000012.1"/>
</dbReference>
<evidence type="ECO:0000313" key="7">
    <source>
        <dbReference type="Proteomes" id="UP000678228"/>
    </source>
</evidence>
<dbReference type="SUPFAM" id="SSF46689">
    <property type="entry name" value="Homeodomain-like"/>
    <property type="match status" value="2"/>
</dbReference>
<keyword evidence="4" id="KW-0472">Membrane</keyword>
<dbReference type="PANTHER" id="PTHR43280:SF28">
    <property type="entry name" value="HTH-TYPE TRANSCRIPTIONAL ACTIVATOR RHAS"/>
    <property type="match status" value="1"/>
</dbReference>
<dbReference type="InterPro" id="IPR018060">
    <property type="entry name" value="HTH_AraC"/>
</dbReference>
<dbReference type="SMART" id="SM00342">
    <property type="entry name" value="HTH_ARAC"/>
    <property type="match status" value="1"/>
</dbReference>
<gene>
    <name evidence="6" type="ORF">J7W16_19750</name>
</gene>
<dbReference type="InterPro" id="IPR009057">
    <property type="entry name" value="Homeodomain-like_sf"/>
</dbReference>
<dbReference type="PROSITE" id="PS01124">
    <property type="entry name" value="HTH_ARAC_FAMILY_2"/>
    <property type="match status" value="1"/>
</dbReference>
<dbReference type="PROSITE" id="PS00041">
    <property type="entry name" value="HTH_ARAC_FAMILY_1"/>
    <property type="match status" value="1"/>
</dbReference>
<evidence type="ECO:0000256" key="2">
    <source>
        <dbReference type="ARBA" id="ARBA00023125"/>
    </source>
</evidence>
<organism evidence="6 7">
    <name type="scientific">Halalkalibacter suaedae</name>
    <dbReference type="NCBI Taxonomy" id="2822140"/>
    <lineage>
        <taxon>Bacteria</taxon>
        <taxon>Bacillati</taxon>
        <taxon>Bacillota</taxon>
        <taxon>Bacilli</taxon>
        <taxon>Bacillales</taxon>
        <taxon>Bacillaceae</taxon>
        <taxon>Halalkalibacter</taxon>
    </lineage>
</organism>
<dbReference type="Pfam" id="PF12833">
    <property type="entry name" value="HTH_18"/>
    <property type="match status" value="1"/>
</dbReference>
<protein>
    <submittedName>
        <fullName evidence="6">AraC family transcriptional regulator</fullName>
    </submittedName>
</protein>
<keyword evidence="1" id="KW-0805">Transcription regulation</keyword>
<reference evidence="6" key="1">
    <citation type="submission" date="2021-03" db="EMBL/GenBank/DDBJ databases">
        <title>Bacillus suaedae sp. nov., isolated from Suaeda aralocaspica.</title>
        <authorList>
            <person name="Lei R.F.R."/>
        </authorList>
    </citation>
    <scope>NUCLEOTIDE SEQUENCE</scope>
    <source>
        <strain evidence="6">YZJH907-2</strain>
    </source>
</reference>
<feature type="transmembrane region" description="Helical" evidence="4">
    <location>
        <begin position="298"/>
        <end position="320"/>
    </location>
</feature>
<keyword evidence="4" id="KW-0812">Transmembrane</keyword>
<dbReference type="InterPro" id="IPR018062">
    <property type="entry name" value="HTH_AraC-typ_CS"/>
</dbReference>
<comment type="caution">
    <text evidence="6">The sequence shown here is derived from an EMBL/GenBank/DDBJ whole genome shotgun (WGS) entry which is preliminary data.</text>
</comment>
<dbReference type="Gene3D" id="3.30.450.20">
    <property type="entry name" value="PAS domain"/>
    <property type="match status" value="1"/>
</dbReference>
<evidence type="ECO:0000256" key="4">
    <source>
        <dbReference type="SAM" id="Phobius"/>
    </source>
</evidence>